<dbReference type="Proteomes" id="UP000646365">
    <property type="component" value="Unassembled WGS sequence"/>
</dbReference>
<dbReference type="PROSITE" id="PS51296">
    <property type="entry name" value="RIESKE"/>
    <property type="match status" value="1"/>
</dbReference>
<reference evidence="7" key="1">
    <citation type="journal article" date="2014" name="Int. J. Syst. Evol. Microbiol.">
        <title>Complete genome sequence of Corynebacterium casei LMG S-19264T (=DSM 44701T), isolated from a smear-ripened cheese.</title>
        <authorList>
            <consortium name="US DOE Joint Genome Institute (JGI-PGF)"/>
            <person name="Walter F."/>
            <person name="Albersmeier A."/>
            <person name="Kalinowski J."/>
            <person name="Ruckert C."/>
        </authorList>
    </citation>
    <scope>NUCLEOTIDE SEQUENCE</scope>
    <source>
        <strain evidence="7">CGMCC 1.15725</strain>
    </source>
</reference>
<dbReference type="PANTHER" id="PTHR43756">
    <property type="entry name" value="CHOLINE MONOOXYGENASE, CHLOROPLASTIC"/>
    <property type="match status" value="1"/>
</dbReference>
<evidence type="ECO:0000259" key="6">
    <source>
        <dbReference type="PROSITE" id="PS51296"/>
    </source>
</evidence>
<feature type="domain" description="Rieske" evidence="6">
    <location>
        <begin position="17"/>
        <end position="113"/>
    </location>
</feature>
<dbReference type="AlphaFoldDB" id="A0A8J3E424"/>
<gene>
    <name evidence="7" type="ORF">GCM10011611_32060</name>
</gene>
<keyword evidence="3" id="KW-0560">Oxidoreductase</keyword>
<evidence type="ECO:0000256" key="2">
    <source>
        <dbReference type="ARBA" id="ARBA00022723"/>
    </source>
</evidence>
<dbReference type="Pfam" id="PF00355">
    <property type="entry name" value="Rieske"/>
    <property type="match status" value="1"/>
</dbReference>
<dbReference type="PANTHER" id="PTHR43756:SF5">
    <property type="entry name" value="CHOLINE MONOOXYGENASE, CHLOROPLASTIC"/>
    <property type="match status" value="1"/>
</dbReference>
<evidence type="ECO:0000256" key="1">
    <source>
        <dbReference type="ARBA" id="ARBA00022714"/>
    </source>
</evidence>
<sequence>MSAATDSTAASPWRHRWFFVCPVDRLAEDECHVTVDLPDLSITLQNDRGTLVGFRNVCSHLALALRPAGYGQGPLRCQHHDWTYNGEGIPVGIPDGDEEASLDLAGRRSLALRPIGVAQIEGAIFARADDDGSLPDAQWLENAELAGATQRLAIERELPAGAPPPADGPTLGNLSIDLMGDFALLGWVVPHGPDRIRATVALYALAGAPDEIPAETRARYDRAAQGLAQAAG</sequence>
<keyword evidence="1" id="KW-0001">2Fe-2S</keyword>
<dbReference type="GO" id="GO:0051537">
    <property type="term" value="F:2 iron, 2 sulfur cluster binding"/>
    <property type="evidence" value="ECO:0007669"/>
    <property type="project" value="UniProtKB-KW"/>
</dbReference>
<dbReference type="InterPro" id="IPR036922">
    <property type="entry name" value="Rieske_2Fe-2S_sf"/>
</dbReference>
<evidence type="ECO:0000256" key="3">
    <source>
        <dbReference type="ARBA" id="ARBA00023002"/>
    </source>
</evidence>
<reference evidence="7" key="2">
    <citation type="submission" date="2020-09" db="EMBL/GenBank/DDBJ databases">
        <authorList>
            <person name="Sun Q."/>
            <person name="Zhou Y."/>
        </authorList>
    </citation>
    <scope>NUCLEOTIDE SEQUENCE</scope>
    <source>
        <strain evidence="7">CGMCC 1.15725</strain>
    </source>
</reference>
<evidence type="ECO:0000313" key="8">
    <source>
        <dbReference type="Proteomes" id="UP000646365"/>
    </source>
</evidence>
<name>A0A8J3E424_9PROT</name>
<keyword evidence="2" id="KW-0479">Metal-binding</keyword>
<keyword evidence="8" id="KW-1185">Reference proteome</keyword>
<dbReference type="SUPFAM" id="SSF50022">
    <property type="entry name" value="ISP domain"/>
    <property type="match status" value="1"/>
</dbReference>
<dbReference type="InterPro" id="IPR017941">
    <property type="entry name" value="Rieske_2Fe-2S"/>
</dbReference>
<evidence type="ECO:0000256" key="5">
    <source>
        <dbReference type="ARBA" id="ARBA00023014"/>
    </source>
</evidence>
<accession>A0A8J3E424</accession>
<comment type="caution">
    <text evidence="7">The sequence shown here is derived from an EMBL/GenBank/DDBJ whole genome shotgun (WGS) entry which is preliminary data.</text>
</comment>
<dbReference type="EMBL" id="BMJQ01000008">
    <property type="protein sequence ID" value="GGF23562.1"/>
    <property type="molecule type" value="Genomic_DNA"/>
</dbReference>
<evidence type="ECO:0000313" key="7">
    <source>
        <dbReference type="EMBL" id="GGF23562.1"/>
    </source>
</evidence>
<dbReference type="RefSeq" id="WP_189047527.1">
    <property type="nucleotide sequence ID" value="NZ_BMJQ01000008.1"/>
</dbReference>
<evidence type="ECO:0000256" key="4">
    <source>
        <dbReference type="ARBA" id="ARBA00023004"/>
    </source>
</evidence>
<dbReference type="GO" id="GO:0046872">
    <property type="term" value="F:metal ion binding"/>
    <property type="evidence" value="ECO:0007669"/>
    <property type="project" value="UniProtKB-KW"/>
</dbReference>
<dbReference type="InterPro" id="IPR001663">
    <property type="entry name" value="Rng_hydr_dOase-A"/>
</dbReference>
<keyword evidence="4" id="KW-0408">Iron</keyword>
<dbReference type="Gene3D" id="2.102.10.10">
    <property type="entry name" value="Rieske [2Fe-2S] iron-sulphur domain"/>
    <property type="match status" value="1"/>
</dbReference>
<proteinExistence type="predicted"/>
<keyword evidence="5" id="KW-0411">Iron-sulfur</keyword>
<protein>
    <recommendedName>
        <fullName evidence="6">Rieske domain-containing protein</fullName>
    </recommendedName>
</protein>
<dbReference type="GO" id="GO:0016491">
    <property type="term" value="F:oxidoreductase activity"/>
    <property type="evidence" value="ECO:0007669"/>
    <property type="project" value="UniProtKB-KW"/>
</dbReference>
<organism evidence="7 8">
    <name type="scientific">Aliidongia dinghuensis</name>
    <dbReference type="NCBI Taxonomy" id="1867774"/>
    <lineage>
        <taxon>Bacteria</taxon>
        <taxon>Pseudomonadati</taxon>
        <taxon>Pseudomonadota</taxon>
        <taxon>Alphaproteobacteria</taxon>
        <taxon>Rhodospirillales</taxon>
        <taxon>Dongiaceae</taxon>
        <taxon>Aliidongia</taxon>
    </lineage>
</organism>